<evidence type="ECO:0000313" key="2">
    <source>
        <dbReference type="EMBL" id="GBP21704.1"/>
    </source>
</evidence>
<keyword evidence="1" id="KW-0812">Transmembrane</keyword>
<dbReference type="AlphaFoldDB" id="A0A4C1U6X8"/>
<organism evidence="2 3">
    <name type="scientific">Eumeta variegata</name>
    <name type="common">Bagworm moth</name>
    <name type="synonym">Eumeta japonica</name>
    <dbReference type="NCBI Taxonomy" id="151549"/>
    <lineage>
        <taxon>Eukaryota</taxon>
        <taxon>Metazoa</taxon>
        <taxon>Ecdysozoa</taxon>
        <taxon>Arthropoda</taxon>
        <taxon>Hexapoda</taxon>
        <taxon>Insecta</taxon>
        <taxon>Pterygota</taxon>
        <taxon>Neoptera</taxon>
        <taxon>Endopterygota</taxon>
        <taxon>Lepidoptera</taxon>
        <taxon>Glossata</taxon>
        <taxon>Ditrysia</taxon>
        <taxon>Tineoidea</taxon>
        <taxon>Psychidae</taxon>
        <taxon>Oiketicinae</taxon>
        <taxon>Eumeta</taxon>
    </lineage>
</organism>
<dbReference type="EMBL" id="BGZK01000131">
    <property type="protein sequence ID" value="GBP21704.1"/>
    <property type="molecule type" value="Genomic_DNA"/>
</dbReference>
<protein>
    <submittedName>
        <fullName evidence="2">Uncharacterized protein</fullName>
    </submittedName>
</protein>
<dbReference type="Proteomes" id="UP000299102">
    <property type="component" value="Unassembled WGS sequence"/>
</dbReference>
<name>A0A4C1U6X8_EUMVA</name>
<keyword evidence="3" id="KW-1185">Reference proteome</keyword>
<keyword evidence="1" id="KW-1133">Transmembrane helix</keyword>
<evidence type="ECO:0000256" key="1">
    <source>
        <dbReference type="SAM" id="Phobius"/>
    </source>
</evidence>
<feature type="transmembrane region" description="Helical" evidence="1">
    <location>
        <begin position="86"/>
        <end position="107"/>
    </location>
</feature>
<evidence type="ECO:0000313" key="3">
    <source>
        <dbReference type="Proteomes" id="UP000299102"/>
    </source>
</evidence>
<sequence>MKNRVIRFIGVSRSFCNSGRMTKMSEGPWEVVGLIKTDNALATPLDLRVFMGSNDHLFYKVGQWGAGAGTGAGAARARAAGSGRRLGAVCLASPLHSFTLFAPFPLLPPF</sequence>
<keyword evidence="1" id="KW-0472">Membrane</keyword>
<comment type="caution">
    <text evidence="2">The sequence shown here is derived from an EMBL/GenBank/DDBJ whole genome shotgun (WGS) entry which is preliminary data.</text>
</comment>
<proteinExistence type="predicted"/>
<gene>
    <name evidence="2" type="ORF">EVAR_16253_1</name>
</gene>
<reference evidence="2 3" key="1">
    <citation type="journal article" date="2019" name="Commun. Biol.">
        <title>The bagworm genome reveals a unique fibroin gene that provides high tensile strength.</title>
        <authorList>
            <person name="Kono N."/>
            <person name="Nakamura H."/>
            <person name="Ohtoshi R."/>
            <person name="Tomita M."/>
            <person name="Numata K."/>
            <person name="Arakawa K."/>
        </authorList>
    </citation>
    <scope>NUCLEOTIDE SEQUENCE [LARGE SCALE GENOMIC DNA]</scope>
</reference>
<accession>A0A4C1U6X8</accession>